<evidence type="ECO:0000313" key="3">
    <source>
        <dbReference type="Proteomes" id="UP000220527"/>
    </source>
</evidence>
<accession>A0A2A6RME0</accession>
<feature type="domain" description="Glycosyltransferase subfamily 4-like N-terminal" evidence="1">
    <location>
        <begin position="35"/>
        <end position="189"/>
    </location>
</feature>
<comment type="caution">
    <text evidence="2">The sequence shown here is derived from an EMBL/GenBank/DDBJ whole genome shotgun (WGS) entry which is preliminary data.</text>
</comment>
<reference evidence="3" key="1">
    <citation type="submission" date="2017-08" db="EMBL/GenBank/DDBJ databases">
        <authorList>
            <person name="Grouzdev D.S."/>
            <person name="Gaisin V.A."/>
            <person name="Rysina M.S."/>
            <person name="Gorlenko V.M."/>
        </authorList>
    </citation>
    <scope>NUCLEOTIDE SEQUENCE [LARGE SCALE GENOMIC DNA]</scope>
    <source>
        <strain evidence="3">Kir15-3F</strain>
    </source>
</reference>
<dbReference type="Gene3D" id="3.40.50.2000">
    <property type="entry name" value="Glycogen Phosphorylase B"/>
    <property type="match status" value="2"/>
</dbReference>
<keyword evidence="3" id="KW-1185">Reference proteome</keyword>
<name>A0A2A6RME0_9CHLR</name>
<dbReference type="RefSeq" id="WP_097643093.1">
    <property type="nucleotide sequence ID" value="NZ_NQWI01000016.1"/>
</dbReference>
<dbReference type="OrthoDB" id="9813214at2"/>
<evidence type="ECO:0000313" key="2">
    <source>
        <dbReference type="EMBL" id="PDW04030.1"/>
    </source>
</evidence>
<dbReference type="Proteomes" id="UP000220527">
    <property type="component" value="Unassembled WGS sequence"/>
</dbReference>
<dbReference type="InterPro" id="IPR028098">
    <property type="entry name" value="Glyco_trans_4-like_N"/>
</dbReference>
<dbReference type="AlphaFoldDB" id="A0A2A6RME0"/>
<dbReference type="SUPFAM" id="SSF53756">
    <property type="entry name" value="UDP-Glycosyltransferase/glycogen phosphorylase"/>
    <property type="match status" value="1"/>
</dbReference>
<organism evidence="2 3">
    <name type="scientific">Candidatus Viridilinea mediisalina</name>
    <dbReference type="NCBI Taxonomy" id="2024553"/>
    <lineage>
        <taxon>Bacteria</taxon>
        <taxon>Bacillati</taxon>
        <taxon>Chloroflexota</taxon>
        <taxon>Chloroflexia</taxon>
        <taxon>Chloroflexales</taxon>
        <taxon>Chloroflexineae</taxon>
        <taxon>Oscillochloridaceae</taxon>
        <taxon>Candidatus Viridilinea</taxon>
    </lineage>
</organism>
<sequence length="394" mass="44496">MKQTVCLISFSPIAYDARVLRQIKFLLPHYDLIVLGYGDPPALLAPHPGVRWISIAQPNWRPLRRLANLGLFLRMGHYWSTFYYLWHMSLNSARDAQRKAGKLRCDVVHANEWEALPLAADLAQRNNCPLVFDAHEYSPLQFTTGSLASRLFAPAISYILHTYGPQVTASTTVCEPLAERYRTEFQLDPMVVMNAPEYREVEGADHPVDPERVRLIHHGAAMRGRCLETMIEIIALCDHRFSLDFMLIGNPAYVVELTKLAQEIAPNRVRFLNPVQPHQIQKTIMKYDLGFCYIYPSNYSYLVSLPNKFFDFIHAGLAVCIGPSPSMVALGQQYGFTVVAPSFAAKDVAVTLNALDAERITVLRRAARQAAAQLNAEVELTKLVQIYQRLLSHG</sequence>
<evidence type="ECO:0000259" key="1">
    <source>
        <dbReference type="Pfam" id="PF13579"/>
    </source>
</evidence>
<protein>
    <recommendedName>
        <fullName evidence="1">Glycosyltransferase subfamily 4-like N-terminal domain-containing protein</fullName>
    </recommendedName>
</protein>
<gene>
    <name evidence="2" type="ORF">CJ255_05510</name>
</gene>
<dbReference type="EMBL" id="NQWI01000016">
    <property type="protein sequence ID" value="PDW04030.1"/>
    <property type="molecule type" value="Genomic_DNA"/>
</dbReference>
<proteinExistence type="predicted"/>
<dbReference type="Pfam" id="PF13579">
    <property type="entry name" value="Glyco_trans_4_4"/>
    <property type="match status" value="1"/>
</dbReference>